<dbReference type="SMART" id="SM00450">
    <property type="entry name" value="RHOD"/>
    <property type="match status" value="1"/>
</dbReference>
<dbReference type="CDD" id="cd00158">
    <property type="entry name" value="RHOD"/>
    <property type="match status" value="1"/>
</dbReference>
<evidence type="ECO:0000313" key="3">
    <source>
        <dbReference type="Proteomes" id="UP000033869"/>
    </source>
</evidence>
<dbReference type="AlphaFoldDB" id="A0A0G0W9Y3"/>
<feature type="domain" description="Rhodanese" evidence="1">
    <location>
        <begin position="57"/>
        <end position="147"/>
    </location>
</feature>
<protein>
    <submittedName>
        <fullName evidence="2">Rhodanese domain protein</fullName>
    </submittedName>
</protein>
<organism evidence="2 3">
    <name type="scientific">candidate division CPR2 bacterium GW2011_GWC1_41_48</name>
    <dbReference type="NCBI Taxonomy" id="1618344"/>
    <lineage>
        <taxon>Bacteria</taxon>
        <taxon>Bacteria division CPR2</taxon>
    </lineage>
</organism>
<sequence>MKIGLLVVGVALVLGMIFVFQSQTKNTKKAHNNSEKEEKTVSNYKNVNTKEFDELLKDGNVLIVDVRTQTEYDSGRIRDAKLIPIDAFDKTLDKEPLAKGKKILIYCHSGNRSRTAAASLVLRGYEEVYNLQYGITEWEQAGMTVEK</sequence>
<evidence type="ECO:0000313" key="2">
    <source>
        <dbReference type="EMBL" id="KKS09819.1"/>
    </source>
</evidence>
<name>A0A0G0W9Y3_UNCC2</name>
<dbReference type="InterPro" id="IPR036873">
    <property type="entry name" value="Rhodanese-like_dom_sf"/>
</dbReference>
<proteinExistence type="predicted"/>
<dbReference type="InterPro" id="IPR001763">
    <property type="entry name" value="Rhodanese-like_dom"/>
</dbReference>
<evidence type="ECO:0000259" key="1">
    <source>
        <dbReference type="PROSITE" id="PS50206"/>
    </source>
</evidence>
<accession>A0A0G0W9Y3</accession>
<dbReference type="SUPFAM" id="SSF52821">
    <property type="entry name" value="Rhodanese/Cell cycle control phosphatase"/>
    <property type="match status" value="1"/>
</dbReference>
<gene>
    <name evidence="2" type="ORF">UU65_C0001G0224</name>
</gene>
<dbReference type="InterPro" id="IPR050229">
    <property type="entry name" value="GlpE_sulfurtransferase"/>
</dbReference>
<dbReference type="PROSITE" id="PS50206">
    <property type="entry name" value="RHODANESE_3"/>
    <property type="match status" value="1"/>
</dbReference>
<dbReference type="Proteomes" id="UP000033869">
    <property type="component" value="Unassembled WGS sequence"/>
</dbReference>
<dbReference type="EMBL" id="LCBL01000001">
    <property type="protein sequence ID" value="KKS09819.1"/>
    <property type="molecule type" value="Genomic_DNA"/>
</dbReference>
<dbReference type="Gene3D" id="3.40.250.10">
    <property type="entry name" value="Rhodanese-like domain"/>
    <property type="match status" value="1"/>
</dbReference>
<reference evidence="2 3" key="1">
    <citation type="journal article" date="2015" name="Nature">
        <title>rRNA introns, odd ribosomes, and small enigmatic genomes across a large radiation of phyla.</title>
        <authorList>
            <person name="Brown C.T."/>
            <person name="Hug L.A."/>
            <person name="Thomas B.C."/>
            <person name="Sharon I."/>
            <person name="Castelle C.J."/>
            <person name="Singh A."/>
            <person name="Wilkins M.J."/>
            <person name="Williams K.H."/>
            <person name="Banfield J.F."/>
        </authorList>
    </citation>
    <scope>NUCLEOTIDE SEQUENCE [LARGE SCALE GENOMIC DNA]</scope>
</reference>
<comment type="caution">
    <text evidence="2">The sequence shown here is derived from an EMBL/GenBank/DDBJ whole genome shotgun (WGS) entry which is preliminary data.</text>
</comment>
<dbReference type="Pfam" id="PF00581">
    <property type="entry name" value="Rhodanese"/>
    <property type="match status" value="1"/>
</dbReference>
<dbReference type="PANTHER" id="PTHR43031:SF1">
    <property type="entry name" value="PYRIDINE NUCLEOTIDE-DISULPHIDE OXIDOREDUCTASE"/>
    <property type="match status" value="1"/>
</dbReference>
<dbReference type="PANTHER" id="PTHR43031">
    <property type="entry name" value="FAD-DEPENDENT OXIDOREDUCTASE"/>
    <property type="match status" value="1"/>
</dbReference>